<dbReference type="InterPro" id="IPR005562">
    <property type="entry name" value="SpoVA"/>
</dbReference>
<reference evidence="2 3" key="1">
    <citation type="submission" date="2023-03" db="EMBL/GenBank/DDBJ databases">
        <title>Novel Species.</title>
        <authorList>
            <person name="Ma S."/>
        </authorList>
    </citation>
    <scope>NUCLEOTIDE SEQUENCE [LARGE SCALE GENOMIC DNA]</scope>
    <source>
        <strain evidence="2 3">LIND6LT2</strain>
    </source>
</reference>
<feature type="transmembrane region" description="Helical" evidence="1">
    <location>
        <begin position="31"/>
        <end position="49"/>
    </location>
</feature>
<evidence type="ECO:0000256" key="1">
    <source>
        <dbReference type="SAM" id="Phobius"/>
    </source>
</evidence>
<dbReference type="EMBL" id="CP121687">
    <property type="protein sequence ID" value="WZL70713.1"/>
    <property type="molecule type" value="Genomic_DNA"/>
</dbReference>
<feature type="transmembrane region" description="Helical" evidence="1">
    <location>
        <begin position="86"/>
        <end position="103"/>
    </location>
</feature>
<organism evidence="2 3">
    <name type="scientific">Defluviitalea saccharophila</name>
    <dbReference type="NCBI Taxonomy" id="879970"/>
    <lineage>
        <taxon>Bacteria</taxon>
        <taxon>Bacillati</taxon>
        <taxon>Bacillota</taxon>
        <taxon>Clostridia</taxon>
        <taxon>Lachnospirales</taxon>
        <taxon>Defluviitaleaceae</taxon>
        <taxon>Defluviitalea</taxon>
    </lineage>
</organism>
<dbReference type="PANTHER" id="PTHR38450:SF1">
    <property type="entry name" value="STAGE V SPORULATION PROTEIN AC"/>
    <property type="match status" value="1"/>
</dbReference>
<proteinExistence type="predicted"/>
<evidence type="ECO:0000313" key="3">
    <source>
        <dbReference type="Proteomes" id="UP001486565"/>
    </source>
</evidence>
<evidence type="ECO:0000313" key="2">
    <source>
        <dbReference type="EMBL" id="WZL70713.1"/>
    </source>
</evidence>
<keyword evidence="1" id="KW-0812">Transmembrane</keyword>
<feature type="transmembrane region" description="Helical" evidence="1">
    <location>
        <begin position="61"/>
        <end position="79"/>
    </location>
</feature>
<dbReference type="RefSeq" id="WP_341877675.1">
    <property type="nucleotide sequence ID" value="NZ_CP121687.1"/>
</dbReference>
<gene>
    <name evidence="2" type="primary">spoVAC</name>
    <name evidence="2" type="ORF">QBE51_04125</name>
</gene>
<name>A0ABZ2Y5U7_9FIRM</name>
<dbReference type="Proteomes" id="UP001486565">
    <property type="component" value="Chromosome"/>
</dbReference>
<sequence>MDQMQDMKKEYAQMVEKVSPKSNTVRDCARAFWVGGVICTIGQIITNIIKSFGYSQDEAGILTTITLVFLGILLTGLDIYDSIGKYAGAGSIVPITGFANAMVSPAIEFKKEGYVFGVGARMFTIAGPVIVYGVIASVIVGIIHYFI</sequence>
<accession>A0ABZ2Y5U7</accession>
<keyword evidence="1" id="KW-0472">Membrane</keyword>
<protein>
    <submittedName>
        <fullName evidence="2">Stage V sporulation protein AC</fullName>
    </submittedName>
</protein>
<feature type="transmembrane region" description="Helical" evidence="1">
    <location>
        <begin position="123"/>
        <end position="146"/>
    </location>
</feature>
<keyword evidence="1" id="KW-1133">Transmembrane helix</keyword>
<dbReference type="PANTHER" id="PTHR38450">
    <property type="entry name" value="STAGE V SPORULATION PROTEIN AC-RELATED"/>
    <property type="match status" value="1"/>
</dbReference>
<keyword evidence="3" id="KW-1185">Reference proteome</keyword>
<dbReference type="NCBIfam" id="TIGR02838">
    <property type="entry name" value="spore_V_AC"/>
    <property type="match status" value="1"/>
</dbReference>
<dbReference type="Pfam" id="PF03862">
    <property type="entry name" value="SpoVAC_SpoVAEB"/>
    <property type="match status" value="1"/>
</dbReference>
<dbReference type="InterPro" id="IPR014203">
    <property type="entry name" value="Spore_V_AC"/>
</dbReference>